<reference evidence="8" key="1">
    <citation type="submission" date="2016-10" db="EMBL/GenBank/DDBJ databases">
        <title>Sequence of Gallionella enrichment culture.</title>
        <authorList>
            <person name="Poehlein A."/>
            <person name="Muehling M."/>
            <person name="Daniel R."/>
        </authorList>
    </citation>
    <scope>NUCLEOTIDE SEQUENCE</scope>
</reference>
<dbReference type="Pfam" id="PF13087">
    <property type="entry name" value="AAA_12"/>
    <property type="match status" value="1"/>
</dbReference>
<name>A0A1J5QLB4_9ZZZZ</name>
<dbReference type="InterPro" id="IPR049468">
    <property type="entry name" value="Restrct_endonuc-II-like_dom"/>
</dbReference>
<dbReference type="SUPFAM" id="SSF52540">
    <property type="entry name" value="P-loop containing nucleoside triphosphate hydrolases"/>
    <property type="match status" value="1"/>
</dbReference>
<evidence type="ECO:0000313" key="8">
    <source>
        <dbReference type="EMBL" id="OIQ84106.1"/>
    </source>
</evidence>
<dbReference type="InterPro" id="IPR041679">
    <property type="entry name" value="DNA2/NAM7-like_C"/>
</dbReference>
<keyword evidence="1" id="KW-0547">Nucleotide-binding</keyword>
<evidence type="ECO:0000256" key="1">
    <source>
        <dbReference type="ARBA" id="ARBA00022741"/>
    </source>
</evidence>
<dbReference type="GO" id="GO:0016787">
    <property type="term" value="F:hydrolase activity"/>
    <property type="evidence" value="ECO:0007669"/>
    <property type="project" value="UniProtKB-KW"/>
</dbReference>
<comment type="caution">
    <text evidence="8">The sequence shown here is derived from an EMBL/GenBank/DDBJ whole genome shotgun (WGS) entry which is preliminary data.</text>
</comment>
<evidence type="ECO:0000259" key="7">
    <source>
        <dbReference type="Pfam" id="PF18741"/>
    </source>
</evidence>
<feature type="region of interest" description="Disordered" evidence="5">
    <location>
        <begin position="89"/>
        <end position="111"/>
    </location>
</feature>
<keyword evidence="2" id="KW-0378">Hydrolase</keyword>
<evidence type="ECO:0000259" key="6">
    <source>
        <dbReference type="Pfam" id="PF13087"/>
    </source>
</evidence>
<feature type="region of interest" description="Disordered" evidence="5">
    <location>
        <begin position="202"/>
        <end position="240"/>
    </location>
</feature>
<evidence type="ECO:0000256" key="3">
    <source>
        <dbReference type="ARBA" id="ARBA00022806"/>
    </source>
</evidence>
<keyword evidence="3" id="KW-0347">Helicase</keyword>
<keyword evidence="4" id="KW-0067">ATP-binding</keyword>
<dbReference type="Gene3D" id="3.40.50.300">
    <property type="entry name" value="P-loop containing nucleotide triphosphate hydrolases"/>
    <property type="match status" value="2"/>
</dbReference>
<evidence type="ECO:0000256" key="2">
    <source>
        <dbReference type="ARBA" id="ARBA00022801"/>
    </source>
</evidence>
<dbReference type="AlphaFoldDB" id="A0A1J5QLB4"/>
<dbReference type="GO" id="GO:0043139">
    <property type="term" value="F:5'-3' DNA helicase activity"/>
    <property type="evidence" value="ECO:0007669"/>
    <property type="project" value="TreeGrafter"/>
</dbReference>
<dbReference type="InterPro" id="IPR050534">
    <property type="entry name" value="Coronavir_polyprotein_1ab"/>
</dbReference>
<proteinExistence type="predicted"/>
<evidence type="ECO:0000256" key="5">
    <source>
        <dbReference type="SAM" id="MobiDB-lite"/>
    </source>
</evidence>
<evidence type="ECO:0000256" key="4">
    <source>
        <dbReference type="ARBA" id="ARBA00022840"/>
    </source>
</evidence>
<dbReference type="Pfam" id="PF18741">
    <property type="entry name" value="MTES_1575"/>
    <property type="match status" value="1"/>
</dbReference>
<sequence length="662" mass="70770">MNTKLSAVKGMNDVLPPKSAAWEGFEDAVRALDRGVASASGRERRAATGLDGFDPQAHDRAVRRFAMASDAVREHLRTAIPAEVLAARRAPHDAPVPTDRGPGTAEASDRHDAQELGALRRELARQRGGAGVRALMTAYGDLVTRLTPCVLVSPDSLARFFPVRAGMFDLVVFDEASQIRVADAVGAMGRARAVVVVGDSKQLPPSSFAESTRDASDDPDAGDAPRDDARAGADGVDLSRPDAGAAGAVVDEESILSECVQARVPRLWLTWHYRSRDESLIAFSNQHYYDGRLSTFPAPSSPGRSGYGIRLERVEGHFHRTAARGPRALKDTVGVGGLLRTNPVEAEAVVRDVLGRFAASEDVVPSLGVVTLNAPQRALVEQLLRDAGDDRVLQALDGGADGEGLFVKNLENVQGDERDTILLSTAFSADESGRLPLNFGPLNREGGERRLNVAVTRARREVVVFSSFDPGDLHADETTSVGIKHLRGYLDLAAAGSAPRAGAAPSPGSGAAGRRLLSVVDRHREQVADGLRSRGLTVCTDVGLSEFRIDLVVSFPDDPVRAVLAVLLDGPAWAARRTVADRDGLPVDVLVRSLRWPAVERVWLPAWLSTPGVVLDRLEEVARAVRVDHTSSTTSTTSTTVPGPRSADFARSQPGRIVRRPS</sequence>
<feature type="domain" description="Restriction endonuclease type II-like" evidence="7">
    <location>
        <begin position="525"/>
        <end position="620"/>
    </location>
</feature>
<dbReference type="EMBL" id="MLJW01000645">
    <property type="protein sequence ID" value="OIQ84106.1"/>
    <property type="molecule type" value="Genomic_DNA"/>
</dbReference>
<feature type="region of interest" description="Disordered" evidence="5">
    <location>
        <begin position="627"/>
        <end position="662"/>
    </location>
</feature>
<dbReference type="InterPro" id="IPR027417">
    <property type="entry name" value="P-loop_NTPase"/>
</dbReference>
<feature type="domain" description="DNA2/NAM7 helicase-like C-terminal" evidence="6">
    <location>
        <begin position="253"/>
        <end position="466"/>
    </location>
</feature>
<feature type="compositionally biased region" description="Low complexity" evidence="5">
    <location>
        <begin position="630"/>
        <end position="640"/>
    </location>
</feature>
<dbReference type="PANTHER" id="PTHR43788">
    <property type="entry name" value="DNA2/NAM7 HELICASE FAMILY MEMBER"/>
    <property type="match status" value="1"/>
</dbReference>
<organism evidence="8">
    <name type="scientific">mine drainage metagenome</name>
    <dbReference type="NCBI Taxonomy" id="410659"/>
    <lineage>
        <taxon>unclassified sequences</taxon>
        <taxon>metagenomes</taxon>
        <taxon>ecological metagenomes</taxon>
    </lineage>
</organism>
<dbReference type="CDD" id="cd18808">
    <property type="entry name" value="SF1_C_Upf1"/>
    <property type="match status" value="1"/>
</dbReference>
<accession>A0A1J5QLB4</accession>
<dbReference type="PANTHER" id="PTHR43788:SF8">
    <property type="entry name" value="DNA-BINDING PROTEIN SMUBP-2"/>
    <property type="match status" value="1"/>
</dbReference>
<protein>
    <submittedName>
        <fullName evidence="8">Uncharacterized protein</fullName>
    </submittedName>
</protein>
<gene>
    <name evidence="8" type="ORF">GALL_340750</name>
</gene>
<dbReference type="GO" id="GO:0005524">
    <property type="term" value="F:ATP binding"/>
    <property type="evidence" value="ECO:0007669"/>
    <property type="project" value="UniProtKB-KW"/>
</dbReference>
<dbReference type="InterPro" id="IPR047187">
    <property type="entry name" value="SF1_C_Upf1"/>
</dbReference>